<accession>A0AC61QJL2</accession>
<proteinExistence type="predicted"/>
<sequence length="1356" mass="153083">MKHSRVFLTLILILLLINVLFFVSWYLLDVQGKVKNLIEHEVGKALKGQMQIGNLSIGERQIFAQNIKFASTDGTFKFTVDNAHCRYNLLKFIFSGFKIRNILDKVEVDGAEVSYSYPPLVKKPKKKLVIPDLCLYFNQATVNNARFLLALDYPLKIGTDSTLSIREQFDHISLNMVNTDVSNFKLSAQSAKDGTIRANGVLDKGSLSSLQTELRNYHPQYINHPQFTNLDTEIDLTLKASQKNKDAKLEFETKTFLHQTEVLLASRYPLYIPSLHILGNQDRLVVELSPSTVGTSAIGGRIVVTGITDKIGLEPSELKLKLDLAMLTPELQGIVDASLSADGYFTEPQLTLNAASEKVSYANQDFQNLHLQAFYLDQIASFTLNNLIWQNQNINLYGDYSLENRQLTGFLNTTPINHHPQEMKITADADFELNFATSVPEVKAQINNLSYAQNEIKLDAINGYANFLPLFSESQKNYYIDVALISPQGFNLSLIGDIQDKNFLLDAKCKDLDISRLYANKAITDIAPEITGDIQAFLTGNKLVLASKLELELKSNVDLQSNIDLIASYDLKNNEGTIILDAPSVLDNNTVNLELNANLKNTVIDIQRLLINDQIYARGQVDVKNVKNPYLQLEVQNVDYQDIKNYFPALNLPEFQNLNLSLEYDSDKEKPLNANLKFNDLIIPGLQPVSSNLNFQGPLQQVQLNGTINNPSKALASLSGSLNIVDNLDIRLQAIIPDLNMRDLMYSPPVEGNVYGNVGLFIIDTLSPDREIILDVNVKSNQLAVPDIAQLDDIQVMLSQTKNVLIVDTLYVACNELGTVSGSGAIDYNLLTNTYFEGNHTLQLKVDGLLFEWLDKNVPLVKNARGKAHLDCSLQTFEDQLMVKNGNFSINDGSILLQDQAEPIRNINISAKIQDNLIFLENFTCYMGEGKLTVKNSFDSDESIHLNVGFLDLGTLALKIDEPGALIYIPEITTPLSLSKVIIRGQNTEYATIYGPFEDMTISGEILVYNANIVFPPNTNNLLNLIYNIRSSIIKDEEKTKEPVPLPFTLDLMIRLGENNKYATYPTNFYLQPGSFLHLIYDGHKWKVAEASIASEQGTLDFFGTIFQTETITLEILESQNKIDIKGRFNYRSPDGTIVTLDVGMDPDVSKPILQRLIFALSSDNENDITIASIIQRETMLRGKTSQNTPEEQNILRQEAVSMISENLYYSFISPVIYPLENNLRRWLKLDNFSIKIGFIQNLFNEYTTSPYPLAEYTDMNQFMNDIVQFSSSILLNNLSISMSKYLGLRMFLDYQFTLQEATDLQSTKFLIYHDTSLRWILPRQYRLTYTFKYEPITPKMTHEIMAHKSLRFWSI</sequence>
<protein>
    <submittedName>
        <fullName evidence="1">Uncharacterized protein</fullName>
    </submittedName>
</protein>
<dbReference type="EMBL" id="SMOG01000006">
    <property type="protein sequence ID" value="TDF73392.1"/>
    <property type="molecule type" value="Genomic_DNA"/>
</dbReference>
<dbReference type="Proteomes" id="UP000294588">
    <property type="component" value="Unassembled WGS sequence"/>
</dbReference>
<organism evidence="1 2">
    <name type="scientific">Candidatus Syntrophosphaera thermopropionivorans</name>
    <dbReference type="NCBI Taxonomy" id="2593015"/>
    <lineage>
        <taxon>Bacteria</taxon>
        <taxon>Pseudomonadati</taxon>
        <taxon>Candidatus Cloacimonadota</taxon>
        <taxon>Candidatus Cloacimonadia</taxon>
        <taxon>Candidatus Cloacimonadales</taxon>
        <taxon>Candidatus Cloacimonadaceae</taxon>
        <taxon>Candidatus Syntrophosphaera</taxon>
    </lineage>
</organism>
<comment type="caution">
    <text evidence="1">The sequence shown here is derived from an EMBL/GenBank/DDBJ whole genome shotgun (WGS) entry which is preliminary data.</text>
</comment>
<gene>
    <name evidence="1" type="ORF">E0946_03265</name>
</gene>
<keyword evidence="2" id="KW-1185">Reference proteome</keyword>
<reference evidence="1" key="1">
    <citation type="submission" date="2019-03" db="EMBL/GenBank/DDBJ databases">
        <title>Candidatus Syntrophosphaera thermopropionivorans: a novel player in syntrophic propionate oxidation during anaerobic digestion.</title>
        <authorList>
            <person name="Dyksma S."/>
        </authorList>
    </citation>
    <scope>NUCLEOTIDE SEQUENCE</scope>
    <source>
        <strain evidence="1">W5</strain>
    </source>
</reference>
<evidence type="ECO:0000313" key="1">
    <source>
        <dbReference type="EMBL" id="TDF73392.1"/>
    </source>
</evidence>
<evidence type="ECO:0000313" key="2">
    <source>
        <dbReference type="Proteomes" id="UP000294588"/>
    </source>
</evidence>
<name>A0AC61QJL2_9BACT</name>